<dbReference type="SUPFAM" id="SSF56327">
    <property type="entry name" value="LDH C-terminal domain-like"/>
    <property type="match status" value="1"/>
</dbReference>
<evidence type="ECO:0000256" key="2">
    <source>
        <dbReference type="ARBA" id="ARBA00022532"/>
    </source>
</evidence>
<evidence type="ECO:0000256" key="3">
    <source>
        <dbReference type="ARBA" id="ARBA00022723"/>
    </source>
</evidence>
<evidence type="ECO:0000256" key="4">
    <source>
        <dbReference type="ARBA" id="ARBA00022771"/>
    </source>
</evidence>
<dbReference type="Gene3D" id="3.30.60.90">
    <property type="match status" value="1"/>
</dbReference>
<dbReference type="InterPro" id="IPR015154">
    <property type="entry name" value="EF-hand_dom_typ2"/>
</dbReference>
<evidence type="ECO:0000256" key="1">
    <source>
        <dbReference type="ARBA" id="ARBA00009613"/>
    </source>
</evidence>
<sequence length="1060" mass="119623">MTKFVLAGRADCPFYAKAELLADYLQKNLPDFRVHKITQHPHVWELYYGVTSSMTTEMMKVIAQENLMTHIEDEQEKEALKQLIEPLNVWITSASSRPCYNLIPILTSGEVFGMHTEISITLFDDEKTEENLQILVTEMWDLVSPLLQSVSICTRVEEAFRQAHVIIILDDHTDKEVYTLEDCIRSRVPLCRLYGYLIEKNAHDSVRVIVGGKTFVNLKTVLLMRYAPNITHNIIAVALGVEGEAKAALARKLKTTSSCIKDVIIWGNISGNSYVDLRKAKIYNYESAIWGPPHFSRPVLSLIFDSEWVNKEFVATLEELTATGKQFGAILAAHSIATTLKYWYHGSPAGEIVSLGVLSEGQFGIPEGIVFSMPVKFENGTWVVLTDLKDIEISEQIMTRMTSDLIQILTLLLQNLHLKYYFQLRGSPCHLSFQEILEMDPDKQVDLIDSSLVQHVLLHQRFWEARESPLSVQQLFQALQELFQRVRVAKPGQVHPRTPELILSLLTTMYDSTGTGFLKLVPAAAALIALSGDSPLTKYRALFQLYAENNRGGYDSGARMTRRVLRNLLTDLQQIPTVVGESRALCSVERATRSCFQGVLSSAIKEEKFLSWLQSEPPILLWLPTCYRLSATEMVTHPVRCRICRNFPITGLRCYSPPNVAFSASPTRSDISLTSIVIGRYRCLKCLNFDICQVCFLSGLHSKSHQKSHTVIEHCIQYNSSKVPMYVNPIGPVETAAAEASKQISQKISQAQQTDDSSLNHQFRKADFRSFERNYFSNKLNYLLTVVINLESIGLPVAGNIDFRLFKKQLNRYRDKLQAIYTSQEEKLCRFETKIHELRANQDNLWTKLQQVGQDLQVMLQPLHPSSSSCQNMVSKGDHRKVERFWKGGDSSQIKNVPEDGSEQKPLLNPTVIDRRHGSHAKAEHALPNSESPEAILQPSSTQSTKPQSQAPKTSKETLRSPSSSQEGLLQDTSQIIPAGICSPTQAPTQERQETVNIQEEKDELEEEELQELLSKLMDALTLEMSSDPQSSYMDLYCGAERVCKAFSALVDQITLPNLK</sequence>
<dbReference type="Gene3D" id="1.10.238.10">
    <property type="entry name" value="EF-hand"/>
    <property type="match status" value="2"/>
</dbReference>
<dbReference type="CDD" id="cd16243">
    <property type="entry name" value="EFh_DYTN"/>
    <property type="match status" value="1"/>
</dbReference>
<keyword evidence="7" id="KW-0520">NAD</keyword>
<dbReference type="InterPro" id="IPR010945">
    <property type="entry name" value="Malate_DH_type2"/>
</dbReference>
<comment type="similarity">
    <text evidence="1">Belongs to the LDH/MDH superfamily. MDH type 2 family.</text>
</comment>
<dbReference type="Pfam" id="PF09069">
    <property type="entry name" value="EF-hand_3"/>
    <property type="match status" value="1"/>
</dbReference>
<accession>L5K0N8</accession>
<evidence type="ECO:0000313" key="12">
    <source>
        <dbReference type="EMBL" id="ELK04872.1"/>
    </source>
</evidence>
<dbReference type="InterPro" id="IPR011992">
    <property type="entry name" value="EF-hand-dom_pair"/>
</dbReference>
<dbReference type="SUPFAM" id="SSF47473">
    <property type="entry name" value="EF-hand"/>
    <property type="match status" value="2"/>
</dbReference>
<keyword evidence="2" id="KW-0816">Tricarboxylic acid cycle</keyword>
<dbReference type="Proteomes" id="UP000010552">
    <property type="component" value="Unassembled WGS sequence"/>
</dbReference>
<evidence type="ECO:0000256" key="9">
    <source>
        <dbReference type="PROSITE-ProRule" id="PRU00228"/>
    </source>
</evidence>
<dbReference type="InterPro" id="IPR043145">
    <property type="entry name" value="Znf_ZZ_sf"/>
</dbReference>
<dbReference type="PROSITE" id="PS50135">
    <property type="entry name" value="ZF_ZZ_2"/>
    <property type="match status" value="1"/>
</dbReference>
<dbReference type="Gene3D" id="3.90.110.10">
    <property type="entry name" value="Lactate dehydrogenase/glycoside hydrolase, family 4, C-terminal"/>
    <property type="match status" value="1"/>
</dbReference>
<evidence type="ECO:0000259" key="11">
    <source>
        <dbReference type="PROSITE" id="PS50135"/>
    </source>
</evidence>
<dbReference type="Pfam" id="PF00569">
    <property type="entry name" value="ZZ"/>
    <property type="match status" value="1"/>
</dbReference>
<dbReference type="GO" id="GO:0006099">
    <property type="term" value="P:tricarboxylic acid cycle"/>
    <property type="evidence" value="ECO:0007669"/>
    <property type="project" value="UniProtKB-KW"/>
</dbReference>
<dbReference type="FunCoup" id="L5K0N8">
    <property type="interactions" value="69"/>
</dbReference>
<dbReference type="AlphaFoldDB" id="L5K0N8"/>
<protein>
    <recommendedName>
        <fullName evidence="8">Putative malate dehydrogenase 1B</fullName>
    </recommendedName>
</protein>
<evidence type="ECO:0000256" key="8">
    <source>
        <dbReference type="ARBA" id="ARBA00039310"/>
    </source>
</evidence>
<proteinExistence type="inferred from homology"/>
<dbReference type="GO" id="GO:0016615">
    <property type="term" value="F:malate dehydrogenase activity"/>
    <property type="evidence" value="ECO:0007669"/>
    <property type="project" value="InterPro"/>
</dbReference>
<evidence type="ECO:0000256" key="10">
    <source>
        <dbReference type="SAM" id="MobiDB-lite"/>
    </source>
</evidence>
<keyword evidence="4 9" id="KW-0863">Zinc-finger</keyword>
<dbReference type="Pfam" id="PF02866">
    <property type="entry name" value="Ldh_1_C"/>
    <property type="match status" value="1"/>
</dbReference>
<feature type="compositionally biased region" description="Basic and acidic residues" evidence="10">
    <location>
        <begin position="913"/>
        <end position="925"/>
    </location>
</feature>
<dbReference type="Gene3D" id="3.40.50.720">
    <property type="entry name" value="NAD(P)-binding Rossmann-like Domain"/>
    <property type="match status" value="1"/>
</dbReference>
<reference evidence="13" key="1">
    <citation type="journal article" date="2013" name="Science">
        <title>Comparative analysis of bat genomes provides insight into the evolution of flight and immunity.</title>
        <authorList>
            <person name="Zhang G."/>
            <person name="Cowled C."/>
            <person name="Shi Z."/>
            <person name="Huang Z."/>
            <person name="Bishop-Lilly K.A."/>
            <person name="Fang X."/>
            <person name="Wynne J.W."/>
            <person name="Xiong Z."/>
            <person name="Baker M.L."/>
            <person name="Zhao W."/>
            <person name="Tachedjian M."/>
            <person name="Zhu Y."/>
            <person name="Zhou P."/>
            <person name="Jiang X."/>
            <person name="Ng J."/>
            <person name="Yang L."/>
            <person name="Wu L."/>
            <person name="Xiao J."/>
            <person name="Feng Y."/>
            <person name="Chen Y."/>
            <person name="Sun X."/>
            <person name="Zhang Y."/>
            <person name="Marsh G.A."/>
            <person name="Crameri G."/>
            <person name="Broder C.C."/>
            <person name="Frey K.G."/>
            <person name="Wang L.F."/>
            <person name="Wang J."/>
        </authorList>
    </citation>
    <scope>NUCLEOTIDE SEQUENCE [LARGE SCALE GENOMIC DNA]</scope>
</reference>
<keyword evidence="3" id="KW-0479">Metal-binding</keyword>
<dbReference type="InterPro" id="IPR015955">
    <property type="entry name" value="Lactate_DH/Glyco_Ohase_4_C"/>
</dbReference>
<dbReference type="PANTHER" id="PTHR23382">
    <property type="entry name" value="MALATE DEHYDROGENASE"/>
    <property type="match status" value="1"/>
</dbReference>
<evidence type="ECO:0000256" key="7">
    <source>
        <dbReference type="ARBA" id="ARBA00023027"/>
    </source>
</evidence>
<gene>
    <name evidence="12" type="ORF">PAL_GLEAN10026155</name>
</gene>
<keyword evidence="13" id="KW-1185">Reference proteome</keyword>
<dbReference type="FunFam" id="3.90.110.10:FF:000006">
    <property type="entry name" value="putative malate dehydrogenase 1B"/>
    <property type="match status" value="1"/>
</dbReference>
<dbReference type="STRING" id="9402.L5K0N8"/>
<dbReference type="InterPro" id="IPR022383">
    <property type="entry name" value="Lactate/malate_DH_C"/>
</dbReference>
<dbReference type="SUPFAM" id="SSF51735">
    <property type="entry name" value="NAD(P)-binding Rossmann-fold domains"/>
    <property type="match status" value="1"/>
</dbReference>
<evidence type="ECO:0000313" key="13">
    <source>
        <dbReference type="Proteomes" id="UP000010552"/>
    </source>
</evidence>
<keyword evidence="6" id="KW-0560">Oxidoreductase</keyword>
<dbReference type="GO" id="GO:0006108">
    <property type="term" value="P:malate metabolic process"/>
    <property type="evidence" value="ECO:0007669"/>
    <property type="project" value="InterPro"/>
</dbReference>
<dbReference type="GO" id="GO:0016616">
    <property type="term" value="F:oxidoreductase activity, acting on the CH-OH group of donors, NAD or NADP as acceptor"/>
    <property type="evidence" value="ECO:0007669"/>
    <property type="project" value="InterPro"/>
</dbReference>
<dbReference type="EMBL" id="KB031068">
    <property type="protein sequence ID" value="ELK04872.1"/>
    <property type="molecule type" value="Genomic_DNA"/>
</dbReference>
<dbReference type="InterPro" id="IPR036291">
    <property type="entry name" value="NAD(P)-bd_dom_sf"/>
</dbReference>
<dbReference type="SUPFAM" id="SSF57850">
    <property type="entry name" value="RING/U-box"/>
    <property type="match status" value="1"/>
</dbReference>
<evidence type="ECO:0000256" key="6">
    <source>
        <dbReference type="ARBA" id="ARBA00023002"/>
    </source>
</evidence>
<dbReference type="InterPro" id="IPR000433">
    <property type="entry name" value="Znf_ZZ"/>
</dbReference>
<dbReference type="InParanoid" id="L5K0N8"/>
<dbReference type="GO" id="GO:0008270">
    <property type="term" value="F:zinc ion binding"/>
    <property type="evidence" value="ECO:0007669"/>
    <property type="project" value="UniProtKB-KW"/>
</dbReference>
<name>L5K0N8_PTEAL</name>
<dbReference type="FunFam" id="3.40.50.720:FF:000322">
    <property type="entry name" value="Putative malate dehydrogenase 1B"/>
    <property type="match status" value="1"/>
</dbReference>
<evidence type="ECO:0000256" key="5">
    <source>
        <dbReference type="ARBA" id="ARBA00022833"/>
    </source>
</evidence>
<keyword evidence="5" id="KW-0862">Zinc</keyword>
<feature type="domain" description="ZZ-type" evidence="11">
    <location>
        <begin position="664"/>
        <end position="719"/>
    </location>
</feature>
<organism evidence="12 13">
    <name type="scientific">Pteropus alecto</name>
    <name type="common">Black flying fox</name>
    <dbReference type="NCBI Taxonomy" id="9402"/>
    <lineage>
        <taxon>Eukaryota</taxon>
        <taxon>Metazoa</taxon>
        <taxon>Chordata</taxon>
        <taxon>Craniata</taxon>
        <taxon>Vertebrata</taxon>
        <taxon>Euteleostomi</taxon>
        <taxon>Mammalia</taxon>
        <taxon>Eutheria</taxon>
        <taxon>Laurasiatheria</taxon>
        <taxon>Chiroptera</taxon>
        <taxon>Yinpterochiroptera</taxon>
        <taxon>Pteropodoidea</taxon>
        <taxon>Pteropodidae</taxon>
        <taxon>Pteropodinae</taxon>
        <taxon>Pteropus</taxon>
    </lineage>
</organism>
<dbReference type="SMART" id="SM00291">
    <property type="entry name" value="ZnF_ZZ"/>
    <property type="match status" value="1"/>
</dbReference>
<feature type="region of interest" description="Disordered" evidence="10">
    <location>
        <begin position="886"/>
        <end position="968"/>
    </location>
</feature>
<feature type="compositionally biased region" description="Low complexity" evidence="10">
    <location>
        <begin position="938"/>
        <end position="950"/>
    </location>
</feature>